<organism evidence="2 3">
    <name type="scientific">Paractinoplanes rhizophilus</name>
    <dbReference type="NCBI Taxonomy" id="1416877"/>
    <lineage>
        <taxon>Bacteria</taxon>
        <taxon>Bacillati</taxon>
        <taxon>Actinomycetota</taxon>
        <taxon>Actinomycetes</taxon>
        <taxon>Micromonosporales</taxon>
        <taxon>Micromonosporaceae</taxon>
        <taxon>Paractinoplanes</taxon>
    </lineage>
</organism>
<evidence type="ECO:0000313" key="2">
    <source>
        <dbReference type="EMBL" id="MFC7280099.1"/>
    </source>
</evidence>
<keyword evidence="3" id="KW-1185">Reference proteome</keyword>
<dbReference type="RefSeq" id="WP_378978060.1">
    <property type="nucleotide sequence ID" value="NZ_JBHTBJ010000076.1"/>
</dbReference>
<sequence>MAPRTPDEVQDLLDGALGWRRIEMHALTAQLNTAHRESPDSPLSRALARSCAAIIYAHWEGFTKEACQAYVDFVVKRRLKLSHLNDGLLKTSLMGLAKRLMAGDELGIEALLDAVRRPDEARARFPKNTMVDTKSNLRYAVFCEIFGAVGFEIQEFATKANFIDRSLCDVRNTVAHGRELFPDPADIRILHSEVVQMMESVRDTILAAVRDQGYRVSST</sequence>
<protein>
    <submittedName>
        <fullName evidence="2">MAE_28990/MAE_18760 family HEPN-like nuclease</fullName>
    </submittedName>
</protein>
<dbReference type="EMBL" id="JBHTBJ010000076">
    <property type="protein sequence ID" value="MFC7280099.1"/>
    <property type="molecule type" value="Genomic_DNA"/>
</dbReference>
<name>A0ABW2I5B5_9ACTN</name>
<accession>A0ABW2I5B5</accession>
<gene>
    <name evidence="2" type="ORF">ACFQS1_39595</name>
</gene>
<dbReference type="Pfam" id="PF18735">
    <property type="entry name" value="HEPN_RiboL-PSP"/>
    <property type="match status" value="1"/>
</dbReference>
<comment type="caution">
    <text evidence="2">The sequence shown here is derived from an EMBL/GenBank/DDBJ whole genome shotgun (WGS) entry which is preliminary data.</text>
</comment>
<dbReference type="InterPro" id="IPR041519">
    <property type="entry name" value="HEPN_RiboL-PSP"/>
</dbReference>
<feature type="domain" description="RiboL-PSP-HEPN" evidence="1">
    <location>
        <begin position="19"/>
        <end position="205"/>
    </location>
</feature>
<dbReference type="Proteomes" id="UP001596548">
    <property type="component" value="Unassembled WGS sequence"/>
</dbReference>
<proteinExistence type="predicted"/>
<evidence type="ECO:0000259" key="1">
    <source>
        <dbReference type="Pfam" id="PF18735"/>
    </source>
</evidence>
<reference evidence="3" key="1">
    <citation type="journal article" date="2019" name="Int. J. Syst. Evol. Microbiol.">
        <title>The Global Catalogue of Microorganisms (GCM) 10K type strain sequencing project: providing services to taxonomists for standard genome sequencing and annotation.</title>
        <authorList>
            <consortium name="The Broad Institute Genomics Platform"/>
            <consortium name="The Broad Institute Genome Sequencing Center for Infectious Disease"/>
            <person name="Wu L."/>
            <person name="Ma J."/>
        </authorList>
    </citation>
    <scope>NUCLEOTIDE SEQUENCE [LARGE SCALE GENOMIC DNA]</scope>
    <source>
        <strain evidence="3">XZYJT-10</strain>
    </source>
</reference>
<evidence type="ECO:0000313" key="3">
    <source>
        <dbReference type="Proteomes" id="UP001596548"/>
    </source>
</evidence>